<protein>
    <recommendedName>
        <fullName evidence="1">Endoribonuclease L-PSP/chorismate mutase-like domain-containing protein</fullName>
    </recommendedName>
</protein>
<evidence type="ECO:0000313" key="2">
    <source>
        <dbReference type="EMBL" id="KKB12239.1"/>
    </source>
</evidence>
<dbReference type="Proteomes" id="UP000033632">
    <property type="component" value="Unassembled WGS sequence"/>
</dbReference>
<evidence type="ECO:0000313" key="3">
    <source>
        <dbReference type="Proteomes" id="UP000033632"/>
    </source>
</evidence>
<dbReference type="PANTHER" id="PTHR43760">
    <property type="entry name" value="ENDORIBONUCLEASE-RELATED"/>
    <property type="match status" value="1"/>
</dbReference>
<dbReference type="InterPro" id="IPR035959">
    <property type="entry name" value="RutC-like_sf"/>
</dbReference>
<dbReference type="STRING" id="443610.VE25_08220"/>
<reference evidence="2 3" key="1">
    <citation type="submission" date="2015-03" db="EMBL/GenBank/DDBJ databases">
        <authorList>
            <person name="Hassan Y.I."/>
            <person name="Lepp D."/>
            <person name="Li X.-Z."/>
            <person name="Zhou T."/>
        </authorList>
    </citation>
    <scope>NUCLEOTIDE SEQUENCE [LARGE SCALE GENOMIC DNA]</scope>
    <source>
        <strain evidence="2 3">BD-c194</strain>
    </source>
</reference>
<dbReference type="RefSeq" id="WP_046108128.1">
    <property type="nucleotide sequence ID" value="NZ_JZEX01000087.1"/>
</dbReference>
<proteinExistence type="predicted"/>
<comment type="caution">
    <text evidence="2">The sequence shown here is derived from an EMBL/GenBank/DDBJ whole genome shotgun (WGS) entry which is preliminary data.</text>
</comment>
<dbReference type="EMBL" id="JZEX01000087">
    <property type="protein sequence ID" value="KKB12239.1"/>
    <property type="molecule type" value="Genomic_DNA"/>
</dbReference>
<accession>A0A0F5FTP3</accession>
<dbReference type="Gene3D" id="3.30.1330.40">
    <property type="entry name" value="RutC-like"/>
    <property type="match status" value="1"/>
</dbReference>
<dbReference type="SUPFAM" id="SSF55298">
    <property type="entry name" value="YjgF-like"/>
    <property type="match status" value="1"/>
</dbReference>
<dbReference type="AlphaFoldDB" id="A0A0F5FTP3"/>
<dbReference type="OrthoDB" id="9806350at2"/>
<gene>
    <name evidence="2" type="ORF">VE25_08220</name>
</gene>
<organism evidence="2 3">
    <name type="scientific">Devosia geojensis</name>
    <dbReference type="NCBI Taxonomy" id="443610"/>
    <lineage>
        <taxon>Bacteria</taxon>
        <taxon>Pseudomonadati</taxon>
        <taxon>Pseudomonadota</taxon>
        <taxon>Alphaproteobacteria</taxon>
        <taxon>Hyphomicrobiales</taxon>
        <taxon>Devosiaceae</taxon>
        <taxon>Devosia</taxon>
    </lineage>
</organism>
<sequence>MTRADLPPPPPQAGAYRPAVIVGNMAYLSGFGPRDAAGGPLRGMVGRDLDLEAARAAARNVGLSILSVLQETLGDLGRVAQIVRITGMVYAVPDFTEHPKVIDGCSQLLLDVLGERGAHARMAYGVASLPNGSPVAIDCFCQIRPRGPAPAGRSWRPSSRS</sequence>
<feature type="domain" description="Endoribonuclease L-PSP/chorismate mutase-like" evidence="1">
    <location>
        <begin position="12"/>
        <end position="136"/>
    </location>
</feature>
<dbReference type="Pfam" id="PF14588">
    <property type="entry name" value="YjgF_endoribonc"/>
    <property type="match status" value="1"/>
</dbReference>
<evidence type="ECO:0000259" key="1">
    <source>
        <dbReference type="Pfam" id="PF14588"/>
    </source>
</evidence>
<dbReference type="InterPro" id="IPR013813">
    <property type="entry name" value="Endoribo_LPSP/chorism_mut-like"/>
</dbReference>
<dbReference type="PANTHER" id="PTHR43760:SF1">
    <property type="entry name" value="ENDORIBONUCLEASE L-PSP_CHORISMATE MUTASE-LIKE DOMAIN-CONTAINING PROTEIN"/>
    <property type="match status" value="1"/>
</dbReference>
<name>A0A0F5FTP3_9HYPH</name>
<keyword evidence="3" id="KW-1185">Reference proteome</keyword>
<dbReference type="CDD" id="cd02199">
    <property type="entry name" value="YjgF_YER057c_UK114_like_1"/>
    <property type="match status" value="1"/>
</dbReference>